<organism evidence="7">
    <name type="scientific">Xenopsylla cheopis</name>
    <name type="common">Oriental rat flea</name>
    <name type="synonym">Pulex cheopis</name>
    <dbReference type="NCBI Taxonomy" id="163159"/>
    <lineage>
        <taxon>Eukaryota</taxon>
        <taxon>Metazoa</taxon>
        <taxon>Ecdysozoa</taxon>
        <taxon>Arthropoda</taxon>
        <taxon>Hexapoda</taxon>
        <taxon>Insecta</taxon>
        <taxon>Pterygota</taxon>
        <taxon>Neoptera</taxon>
        <taxon>Endopterygota</taxon>
        <taxon>Siphonaptera</taxon>
        <taxon>Pulicidae</taxon>
        <taxon>Xenopsyllinae</taxon>
        <taxon>Xenopsylla</taxon>
    </lineage>
</organism>
<name>A0A6M2DPA9_XENCH</name>
<protein>
    <recommendedName>
        <fullName evidence="5 6">Ribonuclease P/MRP protein subunit POP5</fullName>
    </recommendedName>
</protein>
<dbReference type="PIRSF" id="PIRSF023803">
    <property type="entry name" value="Ribonuclease_P_prd"/>
    <property type="match status" value="1"/>
</dbReference>
<dbReference type="SUPFAM" id="SSF160350">
    <property type="entry name" value="Rnp2-like"/>
    <property type="match status" value="1"/>
</dbReference>
<evidence type="ECO:0000256" key="6">
    <source>
        <dbReference type="PIRNR" id="PIRNR023803"/>
    </source>
</evidence>
<dbReference type="PANTHER" id="PTHR48414">
    <property type="entry name" value="POP5 HOMOLOG, RIBONUCLEASE P_MRP SUBUNIT"/>
    <property type="match status" value="1"/>
</dbReference>
<dbReference type="InterPro" id="IPR002759">
    <property type="entry name" value="Pop5/Rpp14/Rnp2-like"/>
</dbReference>
<dbReference type="GO" id="GO:0006364">
    <property type="term" value="P:rRNA processing"/>
    <property type="evidence" value="ECO:0007669"/>
    <property type="project" value="UniProtKB-KW"/>
</dbReference>
<comment type="similarity">
    <text evidence="1 6">Belongs to the eukaryotic/archaeal RNase P protein component 2 family.</text>
</comment>
<proteinExistence type="inferred from homology"/>
<dbReference type="GO" id="GO:0030677">
    <property type="term" value="C:ribonuclease P complex"/>
    <property type="evidence" value="ECO:0007669"/>
    <property type="project" value="InterPro"/>
</dbReference>
<keyword evidence="2" id="KW-0698">rRNA processing</keyword>
<dbReference type="EMBL" id="GIIL01004250">
    <property type="protein sequence ID" value="NOV47976.1"/>
    <property type="molecule type" value="Transcribed_RNA"/>
</dbReference>
<dbReference type="InterPro" id="IPR038085">
    <property type="entry name" value="Rnp2-like_sf"/>
</dbReference>
<dbReference type="Pfam" id="PF01900">
    <property type="entry name" value="RNase_P_Rpp14"/>
    <property type="match status" value="1"/>
</dbReference>
<reference evidence="7" key="1">
    <citation type="submission" date="2020-03" db="EMBL/GenBank/DDBJ databases">
        <title>Transcriptomic Profiling of the Digestive Tract of the Rat Flea, Xenopsylla cheopis, Following Blood Feeding and Infection with Yersinia pestis.</title>
        <authorList>
            <person name="Bland D.M."/>
            <person name="Martens C.A."/>
            <person name="Virtaneva K."/>
            <person name="Kanakabandi K."/>
            <person name="Long D."/>
            <person name="Rosenke R."/>
            <person name="Saturday G.A."/>
            <person name="Hoyt F.H."/>
            <person name="Bruno D.P."/>
            <person name="Ribeiro J.M.C."/>
            <person name="Hinnebusch J."/>
        </authorList>
    </citation>
    <scope>NUCLEOTIDE SEQUENCE</scope>
</reference>
<dbReference type="InterPro" id="IPR016819">
    <property type="entry name" value="RNase_P/MRP_POP5"/>
</dbReference>
<evidence type="ECO:0000256" key="3">
    <source>
        <dbReference type="ARBA" id="ARBA00022694"/>
    </source>
</evidence>
<evidence type="ECO:0000256" key="4">
    <source>
        <dbReference type="ARBA" id="ARBA00023242"/>
    </source>
</evidence>
<dbReference type="Gene3D" id="3.30.70.3250">
    <property type="entry name" value="Ribonuclease P, Pop5 subunit"/>
    <property type="match status" value="1"/>
</dbReference>
<evidence type="ECO:0000313" key="7">
    <source>
        <dbReference type="EMBL" id="NOV47976.1"/>
    </source>
</evidence>
<accession>A0A6M2DPA9</accession>
<dbReference type="PANTHER" id="PTHR48414:SF1">
    <property type="entry name" value="POP5 HOMOLOG, RIBONUCLEASE P_MRP SUBUNIT"/>
    <property type="match status" value="1"/>
</dbReference>
<keyword evidence="3 6" id="KW-0819">tRNA processing</keyword>
<dbReference type="GO" id="GO:0033204">
    <property type="term" value="F:ribonuclease P RNA binding"/>
    <property type="evidence" value="ECO:0007669"/>
    <property type="project" value="InterPro"/>
</dbReference>
<evidence type="ECO:0000256" key="5">
    <source>
        <dbReference type="ARBA" id="ARBA00044198"/>
    </source>
</evidence>
<evidence type="ECO:0000256" key="1">
    <source>
        <dbReference type="ARBA" id="ARBA00010800"/>
    </source>
</evidence>
<comment type="subcellular location">
    <subcellularLocation>
        <location evidence="6">Nucleus</location>
        <location evidence="6">Nucleolus</location>
    </subcellularLocation>
</comment>
<dbReference type="GO" id="GO:0005730">
    <property type="term" value="C:nucleolus"/>
    <property type="evidence" value="ECO:0007669"/>
    <property type="project" value="UniProtKB-SubCell"/>
</dbReference>
<keyword evidence="4 6" id="KW-0539">Nucleus</keyword>
<dbReference type="AlphaFoldDB" id="A0A6M2DPA9"/>
<dbReference type="GO" id="GO:0001682">
    <property type="term" value="P:tRNA 5'-leader removal"/>
    <property type="evidence" value="ECO:0007669"/>
    <property type="project" value="InterPro"/>
</dbReference>
<evidence type="ECO:0000256" key="2">
    <source>
        <dbReference type="ARBA" id="ARBA00022552"/>
    </source>
</evidence>
<comment type="function">
    <text evidence="6">Component of ribonuclease P, a protein complex that generates mature tRNA molecules by cleaving their 5'-ends.</text>
</comment>
<sequence length="152" mass="17537">MVRFKNRYFVVEINPEYKSSDDSLELKGGSLHNAITDAVQKLHGDFGVAAIRAGLVTKYCNEKTRIAIIRTRHGPHRLVASALPFITKLESKSMTLTTLYTGATLRHCFEHIRRHQRESLNAMFHKMKNITSLKDVEQYQEQFMNVKLLNFN</sequence>